<evidence type="ECO:0000313" key="7">
    <source>
        <dbReference type="Proteomes" id="UP000260649"/>
    </source>
</evidence>
<organism evidence="6 7">
    <name type="scientific">Evtepia gabavorous</name>
    <dbReference type="NCBI Taxonomy" id="2211183"/>
    <lineage>
        <taxon>Bacteria</taxon>
        <taxon>Bacillati</taxon>
        <taxon>Bacillota</taxon>
        <taxon>Clostridia</taxon>
        <taxon>Eubacteriales</taxon>
        <taxon>Evtepia</taxon>
    </lineage>
</organism>
<evidence type="ECO:0000256" key="1">
    <source>
        <dbReference type="ARBA" id="ARBA00004196"/>
    </source>
</evidence>
<name>A0A3E2B1A1_9FIRM</name>
<keyword evidence="4" id="KW-0732">Signal</keyword>
<proteinExistence type="predicted"/>
<dbReference type="Proteomes" id="UP000260649">
    <property type="component" value="Unassembled WGS sequence"/>
</dbReference>
<dbReference type="AlphaFoldDB" id="A0A3E2B1A1"/>
<dbReference type="Pfam" id="PF09479">
    <property type="entry name" value="Flg_new"/>
    <property type="match status" value="1"/>
</dbReference>
<protein>
    <recommendedName>
        <fullName evidence="5">SLH domain-containing protein</fullName>
    </recommendedName>
</protein>
<keyword evidence="7" id="KW-1185">Reference proteome</keyword>
<feature type="region of interest" description="Disordered" evidence="3">
    <location>
        <begin position="30"/>
        <end position="72"/>
    </location>
</feature>
<reference evidence="6 7" key="1">
    <citation type="submission" date="2018-07" db="EMBL/GenBank/DDBJ databases">
        <title>GABA Modulating Bacteria of the Human Gut Microbiota.</title>
        <authorList>
            <person name="Strandwitz P."/>
            <person name="Kim K.H."/>
            <person name="Terekhova D."/>
            <person name="Liu J.K."/>
            <person name="Sharma A."/>
            <person name="Levering J."/>
            <person name="Mcdonald D."/>
            <person name="Dietrich D."/>
            <person name="Ramadhar T.R."/>
            <person name="Lekbua A."/>
            <person name="Mroue N."/>
            <person name="Liston C."/>
            <person name="Stewart E.J."/>
            <person name="Dubin M.J."/>
            <person name="Zengler K."/>
            <person name="Knight R."/>
            <person name="Gilbert J.A."/>
            <person name="Clardy J."/>
            <person name="Lewis K."/>
        </authorList>
    </citation>
    <scope>NUCLEOTIDE SEQUENCE [LARGE SCALE GENOMIC DNA]</scope>
    <source>
        <strain evidence="6 7">KLE1738</strain>
    </source>
</reference>
<dbReference type="GeneID" id="97996233"/>
<dbReference type="InterPro" id="IPR001119">
    <property type="entry name" value="SLH_dom"/>
</dbReference>
<accession>A0A3E2B1A1</accession>
<evidence type="ECO:0000259" key="5">
    <source>
        <dbReference type="PROSITE" id="PS51272"/>
    </source>
</evidence>
<dbReference type="RefSeq" id="WP_117142800.1">
    <property type="nucleotide sequence ID" value="NZ_DBFBCJ010000107.1"/>
</dbReference>
<evidence type="ECO:0000313" key="6">
    <source>
        <dbReference type="EMBL" id="RFT05766.1"/>
    </source>
</evidence>
<dbReference type="SUPFAM" id="SSF51126">
    <property type="entry name" value="Pectin lyase-like"/>
    <property type="match status" value="1"/>
</dbReference>
<dbReference type="OrthoDB" id="7820733at2"/>
<evidence type="ECO:0000256" key="4">
    <source>
        <dbReference type="SAM" id="SignalP"/>
    </source>
</evidence>
<comment type="subcellular location">
    <subcellularLocation>
        <location evidence="1">Cell envelope</location>
    </subcellularLocation>
</comment>
<sequence>MKKRLLSGFLCLCMLLTLAPVAFAAEPASTENEPVASTEPATPQEPTTNDDSASVEGNQGTTESAKGTKDNPFTTVEEYNAAVKENDKNGEDVYLTIQGTEGNPIIFGTKNTDADTLADNSAQYDTFALTNTQSRAKPPKLHLTLEWCEFYGNTANDQRNSSFMYLPNCQSLTIDNCKFDTGTSRLKYGINWNLCGIQNSVVSITNSTFTGNYTKNALKLNQRNGADDVATDVKLPDSADTPAASIKSVNISGCTFSGTNAIIQLGSQGKGTDGAAAPSTGAFPVTISNVKAGEGEAASDVKVELAYLAANEEAIPSVELSANETATKTEKGDLGTDADFVAKVGEDGYISLKTALDAAIESGGEVTLQQDVREDIKLSAGSTLTINGNNKTLYGTISCAVDSGENANQTNTTLTLNNLKLDGSGAGENSNKKVKNFAVNSGEQNKDVVSGLILTMNNCEVQNYIKQCLYLTNAKELKIDGCKFTGGGAFGYIVDLNLVAVQNAEISITNSTFERGPLVLSAIKVCARGKDDGTNPNDITGAQASIKSLTIEGCTFSGSGNQSDIALGVTTKNGSEPNKSGSFPVKIVDNKGSGENGALGVSLNYKGKTAEKESVSSGGAYVGDGTADPVAGYTITTTASEGGTINPSGKVAVAENGSQDFTVIANSGYSISSVTVDGGAIVERKAEGTYTVKNVTKNCTVTATFSKNSSSGGGGGSVTTKYTLSFDTNGGSAIAKVTKEKGTTVDLEQYVPTREGYTFAGWYSDEALTQKVTSVKLNGNTTVYAKWTENAVTPTLPFTDVKSGDWFYEAVQYVYDKGMMTGVSADRFAPASTTTRGMIVTILYRLENEPAVSGGSAFTDVENGAWYADAVAWAAANDIVNGTSATTFAPNSPITREQMAAILYRYAAYKGYDVSQKADLSGYTDAASISGYAKDALAWANAQKLITGVTDTTLNPQGSATRAQVATILMRLCETVVK</sequence>
<feature type="domain" description="SLH" evidence="5">
    <location>
        <begin position="854"/>
        <end position="917"/>
    </location>
</feature>
<feature type="signal peptide" evidence="4">
    <location>
        <begin position="1"/>
        <end position="24"/>
    </location>
</feature>
<evidence type="ECO:0000256" key="2">
    <source>
        <dbReference type="ARBA" id="ARBA00022737"/>
    </source>
</evidence>
<feature type="domain" description="SLH" evidence="5">
    <location>
        <begin position="794"/>
        <end position="853"/>
    </location>
</feature>
<dbReference type="InterPro" id="IPR044060">
    <property type="entry name" value="Bacterial_rp_domain"/>
</dbReference>
<gene>
    <name evidence="6" type="ORF">DV520_10850</name>
</gene>
<feature type="compositionally biased region" description="Polar residues" evidence="3">
    <location>
        <begin position="39"/>
        <end position="65"/>
    </location>
</feature>
<dbReference type="EMBL" id="QQRQ01000029">
    <property type="protein sequence ID" value="RFT05766.1"/>
    <property type="molecule type" value="Genomic_DNA"/>
</dbReference>
<dbReference type="Gene3D" id="2.160.20.10">
    <property type="entry name" value="Single-stranded right-handed beta-helix, Pectin lyase-like"/>
    <property type="match status" value="1"/>
</dbReference>
<comment type="caution">
    <text evidence="6">The sequence shown here is derived from an EMBL/GenBank/DDBJ whole genome shotgun (WGS) entry which is preliminary data.</text>
</comment>
<dbReference type="Pfam" id="PF18998">
    <property type="entry name" value="Flg_new_2"/>
    <property type="match status" value="1"/>
</dbReference>
<dbReference type="InterPro" id="IPR042229">
    <property type="entry name" value="Listeria/Bacterioides_rpt_sf"/>
</dbReference>
<dbReference type="NCBIfam" id="TIGR02543">
    <property type="entry name" value="List_Bact_rpt"/>
    <property type="match status" value="1"/>
</dbReference>
<dbReference type="Pfam" id="PF00395">
    <property type="entry name" value="SLH"/>
    <property type="match status" value="3"/>
</dbReference>
<dbReference type="GO" id="GO:0030313">
    <property type="term" value="C:cell envelope"/>
    <property type="evidence" value="ECO:0007669"/>
    <property type="project" value="UniProtKB-SubCell"/>
</dbReference>
<dbReference type="InterPro" id="IPR013378">
    <property type="entry name" value="InlB-like_B-rpt"/>
</dbReference>
<feature type="domain" description="SLH" evidence="5">
    <location>
        <begin position="920"/>
        <end position="978"/>
    </location>
</feature>
<evidence type="ECO:0000256" key="3">
    <source>
        <dbReference type="SAM" id="MobiDB-lite"/>
    </source>
</evidence>
<dbReference type="InterPro" id="IPR011050">
    <property type="entry name" value="Pectin_lyase_fold/virulence"/>
</dbReference>
<keyword evidence="2" id="KW-0677">Repeat</keyword>
<dbReference type="Gene3D" id="2.60.40.4270">
    <property type="entry name" value="Listeria-Bacteroides repeat domain"/>
    <property type="match status" value="1"/>
</dbReference>
<feature type="chain" id="PRO_5017669125" description="SLH domain-containing protein" evidence="4">
    <location>
        <begin position="25"/>
        <end position="978"/>
    </location>
</feature>
<dbReference type="PROSITE" id="PS51272">
    <property type="entry name" value="SLH"/>
    <property type="match status" value="3"/>
</dbReference>
<dbReference type="InterPro" id="IPR012334">
    <property type="entry name" value="Pectin_lyas_fold"/>
</dbReference>